<dbReference type="InterPro" id="IPR057683">
    <property type="entry name" value="DUF7923"/>
</dbReference>
<evidence type="ECO:0000313" key="5">
    <source>
        <dbReference type="EMBL" id="KAK5085974.1"/>
    </source>
</evidence>
<dbReference type="InterPro" id="IPR000571">
    <property type="entry name" value="Znf_CCCH"/>
</dbReference>
<accession>A0AAN7T1W0</accession>
<dbReference type="PROSITE" id="PS50103">
    <property type="entry name" value="ZF_C3H1"/>
    <property type="match status" value="1"/>
</dbReference>
<keyword evidence="1" id="KW-0863">Zinc-finger</keyword>
<keyword evidence="6" id="KW-1185">Reference proteome</keyword>
<evidence type="ECO:0000256" key="3">
    <source>
        <dbReference type="SAM" id="MobiDB-lite"/>
    </source>
</evidence>
<feature type="domain" description="C3H1-type" evidence="4">
    <location>
        <begin position="372"/>
        <end position="407"/>
    </location>
</feature>
<keyword evidence="1" id="KW-0862">Zinc</keyword>
<keyword evidence="2" id="KW-0175">Coiled coil</keyword>
<reference evidence="5 6" key="1">
    <citation type="submission" date="2023-08" db="EMBL/GenBank/DDBJ databases">
        <title>Black Yeasts Isolated from many extreme environments.</title>
        <authorList>
            <person name="Coleine C."/>
            <person name="Stajich J.E."/>
            <person name="Selbmann L."/>
        </authorList>
    </citation>
    <scope>NUCLEOTIDE SEQUENCE [LARGE SCALE GENOMIC DNA]</scope>
    <source>
        <strain evidence="5 6">CCFEE 5910</strain>
    </source>
</reference>
<proteinExistence type="predicted"/>
<dbReference type="Pfam" id="PF25540">
    <property type="entry name" value="DUF7923"/>
    <property type="match status" value="1"/>
</dbReference>
<evidence type="ECO:0000256" key="2">
    <source>
        <dbReference type="SAM" id="Coils"/>
    </source>
</evidence>
<dbReference type="InterPro" id="IPR057654">
    <property type="entry name" value="Znf-CCCH_tandem"/>
</dbReference>
<dbReference type="Pfam" id="PF25543">
    <property type="entry name" value="zf-CCCH_tandem"/>
    <property type="match status" value="1"/>
</dbReference>
<feature type="zinc finger region" description="C3H1-type" evidence="1">
    <location>
        <begin position="372"/>
        <end position="407"/>
    </location>
</feature>
<dbReference type="PANTHER" id="PTHR37543">
    <property type="entry name" value="CCCH ZINC FINGER DNA BINDING PROTEIN (AFU_ORTHOLOGUE AFUA_5G12760)"/>
    <property type="match status" value="1"/>
</dbReference>
<dbReference type="AlphaFoldDB" id="A0AAN7T1W0"/>
<evidence type="ECO:0000259" key="4">
    <source>
        <dbReference type="PROSITE" id="PS50103"/>
    </source>
</evidence>
<keyword evidence="1" id="KW-0479">Metal-binding</keyword>
<comment type="caution">
    <text evidence="5">The sequence shown here is derived from an EMBL/GenBank/DDBJ whole genome shotgun (WGS) entry which is preliminary data.</text>
</comment>
<dbReference type="EMBL" id="JAVRRJ010000004">
    <property type="protein sequence ID" value="KAK5085974.1"/>
    <property type="molecule type" value="Genomic_DNA"/>
</dbReference>
<dbReference type="PANTHER" id="PTHR37543:SF1">
    <property type="entry name" value="CCCH ZINC FINGER DNA BINDING PROTEIN (AFU_ORTHOLOGUE AFUA_5G12760)"/>
    <property type="match status" value="1"/>
</dbReference>
<sequence>MTAPVVPQTGFRERSQRLRNLEDDKNALIDDLIRQLETNQHQLQQLRLDYEREMKYNRENQIREDALQDEMAAIRTLLDRNNYVTALIDGDALTFPKELWSRGEQGGLEAVEALRDSLKSFSRDSLPHLDTINIHAKLFLNVRSLADTLLRLKFVDNFAMVESFLRGLMSSDLLFDVFDTSLTKTLTCQKIRESYHHDFVNVHCHQIFLATLSSDDLSSLLDESPDIPVHERVTLLEPTNMSMADKFSQEFQSIKMDTLLMKLPSETPSRQPPPAKMATPVLARIESTSSTRTMNTGPSSSLSTPVLSWAAMTAQPFVPRPGEDRSATSTPLSLRSPPLAKALPLKSVARNKHGQRVDKVDDSIPYQELQRIKKMKLCNIYYLTGKNACDGSCNHSHTCPLKSHEKSILKEVGGLPLTESMPETFANTLLTARMTPCYYKLECDDPECIYGHRCPQSKPGRNDCFYKQDCRFTGWGHGIDDKVVKVQNVK</sequence>
<evidence type="ECO:0000256" key="1">
    <source>
        <dbReference type="PROSITE-ProRule" id="PRU00723"/>
    </source>
</evidence>
<evidence type="ECO:0000313" key="6">
    <source>
        <dbReference type="Proteomes" id="UP001309876"/>
    </source>
</evidence>
<protein>
    <recommendedName>
        <fullName evidence="4">C3H1-type domain-containing protein</fullName>
    </recommendedName>
</protein>
<feature type="coiled-coil region" evidence="2">
    <location>
        <begin position="18"/>
        <end position="53"/>
    </location>
</feature>
<feature type="region of interest" description="Disordered" evidence="3">
    <location>
        <begin position="317"/>
        <end position="339"/>
    </location>
</feature>
<organism evidence="5 6">
    <name type="scientific">Lithohypha guttulata</name>
    <dbReference type="NCBI Taxonomy" id="1690604"/>
    <lineage>
        <taxon>Eukaryota</taxon>
        <taxon>Fungi</taxon>
        <taxon>Dikarya</taxon>
        <taxon>Ascomycota</taxon>
        <taxon>Pezizomycotina</taxon>
        <taxon>Eurotiomycetes</taxon>
        <taxon>Chaetothyriomycetidae</taxon>
        <taxon>Chaetothyriales</taxon>
        <taxon>Trichomeriaceae</taxon>
        <taxon>Lithohypha</taxon>
    </lineage>
</organism>
<dbReference type="Proteomes" id="UP001309876">
    <property type="component" value="Unassembled WGS sequence"/>
</dbReference>
<dbReference type="GO" id="GO:0008270">
    <property type="term" value="F:zinc ion binding"/>
    <property type="evidence" value="ECO:0007669"/>
    <property type="project" value="UniProtKB-KW"/>
</dbReference>
<gene>
    <name evidence="5" type="ORF">LTR05_005264</name>
</gene>
<name>A0AAN7T1W0_9EURO</name>